<feature type="transmembrane region" description="Helical" evidence="6">
    <location>
        <begin position="12"/>
        <end position="29"/>
    </location>
</feature>
<keyword evidence="6" id="KW-0046">Antibiotic resistance</keyword>
<feature type="transmembrane region" description="Helical" evidence="6">
    <location>
        <begin position="158"/>
        <end position="179"/>
    </location>
</feature>
<keyword evidence="2" id="KW-1003">Cell membrane</keyword>
<evidence type="ECO:0000313" key="7">
    <source>
        <dbReference type="EMBL" id="MBC2575443.1"/>
    </source>
</evidence>
<dbReference type="PANTHER" id="PTHR37693">
    <property type="entry name" value="PHOSPHATIDYLGLYCEROL LYSYLTRANSFERASE"/>
    <property type="match status" value="1"/>
</dbReference>
<dbReference type="Pfam" id="PF03706">
    <property type="entry name" value="LPG_synthase_TM"/>
    <property type="match status" value="1"/>
</dbReference>
<dbReference type="PANTHER" id="PTHR37693:SF1">
    <property type="entry name" value="INTEGRAL MEMBRANE PROTEIN"/>
    <property type="match status" value="1"/>
</dbReference>
<comment type="caution">
    <text evidence="7">The sequence shown here is derived from an EMBL/GenBank/DDBJ whole genome shotgun (WGS) entry which is preliminary data.</text>
</comment>
<evidence type="ECO:0000256" key="3">
    <source>
        <dbReference type="ARBA" id="ARBA00022692"/>
    </source>
</evidence>
<protein>
    <recommendedName>
        <fullName evidence="6">Phosphatidylglycerol lysyltransferase</fullName>
        <ecNumber evidence="6">2.3.2.3</ecNumber>
    </recommendedName>
    <alternativeName>
        <fullName evidence="6">Lysylphosphatidylglycerol synthase</fullName>
    </alternativeName>
</protein>
<comment type="catalytic activity">
    <reaction evidence="6">
        <text>L-lysyl-tRNA(Lys) + a 1,2-diacyl-sn-glycero-3-phospho-(1'-sn-glycerol) = a 1,2-diacyl-sn-glycero-3-phospho-1'-(3'-O-L-lysyl)-sn-glycerol + tRNA(Lys)</text>
        <dbReference type="Rhea" id="RHEA:10668"/>
        <dbReference type="Rhea" id="RHEA-COMP:9696"/>
        <dbReference type="Rhea" id="RHEA-COMP:9697"/>
        <dbReference type="ChEBI" id="CHEBI:64716"/>
        <dbReference type="ChEBI" id="CHEBI:75792"/>
        <dbReference type="ChEBI" id="CHEBI:78442"/>
        <dbReference type="ChEBI" id="CHEBI:78529"/>
        <dbReference type="EC" id="2.3.2.3"/>
    </reaction>
</comment>
<feature type="transmembrane region" description="Helical" evidence="6">
    <location>
        <begin position="49"/>
        <end position="71"/>
    </location>
</feature>
<keyword evidence="3 6" id="KW-0812">Transmembrane</keyword>
<evidence type="ECO:0000256" key="2">
    <source>
        <dbReference type="ARBA" id="ARBA00022475"/>
    </source>
</evidence>
<evidence type="ECO:0000256" key="6">
    <source>
        <dbReference type="RuleBase" id="RU363042"/>
    </source>
</evidence>
<reference evidence="7 8" key="1">
    <citation type="submission" date="2020-05" db="EMBL/GenBank/DDBJ databases">
        <title>Draft genome of xy-202 and genomic insight in genome of the genus Peptostreptococcus.</title>
        <authorList>
            <person name="Zhang Z."/>
        </authorList>
    </citation>
    <scope>NUCLEOTIDE SEQUENCE [LARGE SCALE GENOMIC DNA]</scope>
    <source>
        <strain evidence="7 8">DSM 27025</strain>
    </source>
</reference>
<dbReference type="RefSeq" id="WP_185623470.1">
    <property type="nucleotide sequence ID" value="NZ_JABGBW010000001.1"/>
</dbReference>
<keyword evidence="6" id="KW-0808">Transferase</keyword>
<sequence length="340" mass="38118">MEGLQNKKNQIMGIGFMIVLMIAVISYILKDESVDSILQVISSANSNFIILSISMMIFYNLCEGINIWITMKALKIKASFINCLGYGFVGFYFSSITPSASGGQPAQAYFMKRDGITFTSSSLSLMILLFAHQLVIIVLGIIAFFIKPDVSLTYQTGFNILLFYGFISNAIILIGILMFIFSPKLVFKILNTVGILLYKVKLIKNREKLHKRIDRSIKEYEAGARYMRNNPIPILCVTIVTIFQILSLFIIPYFIYIGFGLGKYSMWEILLTQAILNIAVSSLPLPGSVGASESVFLDMFKGLFGDLIIPGMLLTRIANFYFALIFSGIISLIMYVKKVR</sequence>
<organism evidence="7 8">
    <name type="scientific">Peptostreptococcus canis</name>
    <dbReference type="NCBI Taxonomy" id="1159213"/>
    <lineage>
        <taxon>Bacteria</taxon>
        <taxon>Bacillati</taxon>
        <taxon>Bacillota</taxon>
        <taxon>Clostridia</taxon>
        <taxon>Peptostreptococcales</taxon>
        <taxon>Peptostreptococcaceae</taxon>
        <taxon>Peptostreptococcus</taxon>
    </lineage>
</organism>
<dbReference type="InterPro" id="IPR022791">
    <property type="entry name" value="L-PG_synthase/AglD"/>
</dbReference>
<comment type="function">
    <text evidence="6">Catalyzes the transfer of a lysyl group from L-lysyl-tRNA(Lys) to membrane-bound phosphatidylglycerol (PG), which produces lysylphosphatidylglycerol (LPG), a major component of the bacterial membrane with a positive net charge. LPG synthesis contributes to bacterial virulence as it is involved in the resistance mechanism against cationic antimicrobial peptides (CAMP) produces by the host's immune system (defensins, cathelicidins) and by the competing microorganisms.</text>
</comment>
<evidence type="ECO:0000256" key="1">
    <source>
        <dbReference type="ARBA" id="ARBA00004651"/>
    </source>
</evidence>
<proteinExistence type="inferred from homology"/>
<name>A0ABR6TJ48_9FIRM</name>
<dbReference type="NCBIfam" id="TIGR00374">
    <property type="entry name" value="flippase-like domain"/>
    <property type="match status" value="1"/>
</dbReference>
<keyword evidence="6" id="KW-0443">Lipid metabolism</keyword>
<feature type="transmembrane region" description="Helical" evidence="6">
    <location>
        <begin position="123"/>
        <end position="146"/>
    </location>
</feature>
<keyword evidence="8" id="KW-1185">Reference proteome</keyword>
<keyword evidence="4 6" id="KW-1133">Transmembrane helix</keyword>
<gene>
    <name evidence="6" type="primary">mprF</name>
    <name evidence="7" type="ORF">HLB29_01940</name>
</gene>
<comment type="similarity">
    <text evidence="6">Belongs to the LPG synthase family.</text>
</comment>
<evidence type="ECO:0000313" key="8">
    <source>
        <dbReference type="Proteomes" id="UP000713904"/>
    </source>
</evidence>
<dbReference type="EC" id="2.3.2.3" evidence="6"/>
<evidence type="ECO:0000256" key="4">
    <source>
        <dbReference type="ARBA" id="ARBA00022989"/>
    </source>
</evidence>
<dbReference type="Proteomes" id="UP000713904">
    <property type="component" value="Unassembled WGS sequence"/>
</dbReference>
<keyword evidence="5 6" id="KW-0472">Membrane</keyword>
<feature type="transmembrane region" description="Helical" evidence="6">
    <location>
        <begin position="234"/>
        <end position="258"/>
    </location>
</feature>
<accession>A0ABR6TJ48</accession>
<comment type="subcellular location">
    <subcellularLocation>
        <location evidence="1 6">Cell membrane</location>
        <topology evidence="1 6">Multi-pass membrane protein</topology>
    </subcellularLocation>
</comment>
<dbReference type="EMBL" id="JABGBW010000001">
    <property type="protein sequence ID" value="MBC2575443.1"/>
    <property type="molecule type" value="Genomic_DNA"/>
</dbReference>
<feature type="transmembrane region" description="Helical" evidence="6">
    <location>
        <begin position="83"/>
        <end position="103"/>
    </location>
</feature>
<evidence type="ECO:0000256" key="5">
    <source>
        <dbReference type="ARBA" id="ARBA00023136"/>
    </source>
</evidence>
<feature type="transmembrane region" description="Helical" evidence="6">
    <location>
        <begin position="320"/>
        <end position="336"/>
    </location>
</feature>